<dbReference type="Pfam" id="PF01996">
    <property type="entry name" value="F420_ligase"/>
    <property type="match status" value="1"/>
</dbReference>
<organism evidence="12 13">
    <name type="scientific">Mycobacteroides abscessus</name>
    <dbReference type="NCBI Taxonomy" id="36809"/>
    <lineage>
        <taxon>Bacteria</taxon>
        <taxon>Bacillati</taxon>
        <taxon>Actinomycetota</taxon>
        <taxon>Actinomycetes</taxon>
        <taxon>Mycobacteriales</taxon>
        <taxon>Mycobacteriaceae</taxon>
        <taxon>Mycobacteroides</taxon>
    </lineage>
</organism>
<evidence type="ECO:0000256" key="6">
    <source>
        <dbReference type="ARBA" id="ARBA00023002"/>
    </source>
</evidence>
<dbReference type="InterPro" id="IPR029479">
    <property type="entry name" value="Nitroreductase"/>
</dbReference>
<dbReference type="PANTHER" id="PTHR47917">
    <property type="match status" value="1"/>
</dbReference>
<dbReference type="CDD" id="cd20607">
    <property type="entry name" value="FbiB_C-like"/>
    <property type="match status" value="1"/>
</dbReference>
<keyword evidence="6 12" id="KW-0560">Oxidoreductase</keyword>
<dbReference type="NCBIfam" id="TIGR01916">
    <property type="entry name" value="F420_cofE"/>
    <property type="match status" value="1"/>
</dbReference>
<dbReference type="GO" id="GO:0016491">
    <property type="term" value="F:oxidoreductase activity"/>
    <property type="evidence" value="ECO:0007669"/>
    <property type="project" value="UniProtKB-KW"/>
</dbReference>
<dbReference type="Pfam" id="PF00881">
    <property type="entry name" value="Nitroreductase"/>
    <property type="match status" value="1"/>
</dbReference>
<dbReference type="NCBIfam" id="TIGR03553">
    <property type="entry name" value="F420_FbiB_CTERM"/>
    <property type="match status" value="1"/>
</dbReference>
<evidence type="ECO:0000256" key="8">
    <source>
        <dbReference type="ARBA" id="ARBA00023211"/>
    </source>
</evidence>
<dbReference type="PANTHER" id="PTHR47917:SF1">
    <property type="entry name" value="COENZYME F420:L-GLUTAMATE LIGASE"/>
    <property type="match status" value="1"/>
</dbReference>
<dbReference type="InterPro" id="IPR019943">
    <property type="entry name" value="F420_FbiB_C"/>
</dbReference>
<evidence type="ECO:0000256" key="7">
    <source>
        <dbReference type="ARBA" id="ARBA00023134"/>
    </source>
</evidence>
<dbReference type="Gene3D" id="3.30.1330.100">
    <property type="entry name" value="CofE-like"/>
    <property type="match status" value="1"/>
</dbReference>
<evidence type="ECO:0000256" key="9">
    <source>
        <dbReference type="ARBA" id="ARBA00023268"/>
    </source>
</evidence>
<evidence type="ECO:0000256" key="4">
    <source>
        <dbReference type="ARBA" id="ARBA00022842"/>
    </source>
</evidence>
<dbReference type="SUPFAM" id="SSF144010">
    <property type="entry name" value="CofE-like"/>
    <property type="match status" value="1"/>
</dbReference>
<gene>
    <name evidence="12" type="primary">nox_2</name>
    <name evidence="12" type="ORF">ERS075579_02648</name>
</gene>
<evidence type="ECO:0000256" key="5">
    <source>
        <dbReference type="ARBA" id="ARBA00022958"/>
    </source>
</evidence>
<keyword evidence="5" id="KW-0630">Potassium</keyword>
<dbReference type="InterPro" id="IPR008225">
    <property type="entry name" value="F420-0_g-glutamyl_ligase"/>
</dbReference>
<evidence type="ECO:0000256" key="1">
    <source>
        <dbReference type="ARBA" id="ARBA00022598"/>
    </source>
</evidence>
<dbReference type="InterPro" id="IPR002847">
    <property type="entry name" value="F420-0_gamma-glut_ligase-dom"/>
</dbReference>
<dbReference type="Gene3D" id="3.90.1660.10">
    <property type="entry name" value="CofE-like domain"/>
    <property type="match status" value="1"/>
</dbReference>
<dbReference type="GO" id="GO:0005525">
    <property type="term" value="F:GTP binding"/>
    <property type="evidence" value="ECO:0007669"/>
    <property type="project" value="UniProtKB-KW"/>
</dbReference>
<dbReference type="EMBL" id="CSWP01000005">
    <property type="protein sequence ID" value="CPV55154.1"/>
    <property type="molecule type" value="Genomic_DNA"/>
</dbReference>
<keyword evidence="1 12" id="KW-0436">Ligase</keyword>
<dbReference type="Gene3D" id="3.40.109.10">
    <property type="entry name" value="NADH Oxidase"/>
    <property type="match status" value="1"/>
</dbReference>
<evidence type="ECO:0000256" key="2">
    <source>
        <dbReference type="ARBA" id="ARBA00022723"/>
    </source>
</evidence>
<sequence length="458" mass="48580">MTPPADSPAPEHGSAAPVQILPVTGLPEFRPGDDVATAIAGAAPWLRDGDVIVITSKIISKAEGRIVAAPTDPEARDTLRRKLIDSESIRVLARKGKTLITENTIGIVQAAAGIDASNVDTAELVLLPTDPDASAAAVRLALSQRLGVKVAVVITDTMGRAWRNGQTDAAIGSAGIPVLYGYAGAKDKHGNELQVTEVAIADEISAAADLVKGKLTDVPVAVVRGLTLRDDGSAASDLLRSGPDDLFWLGTNEALEQGRREAILVRRSIRQFADIPVDPDLLREAIGEALTAPAPHHTHPVRFVWVRDPTTRRALLDALKQAWAADLTADGRSPESVQKRVARGQILYDAPEIVIPFLVPDGAHDYPDDRRTAAERTMFTVAVGAAVQALLVALAARQVGSCWIGSTIFAGDVVRKQLVVDSSWEPMGAIAIGYPHGYPEEGLDPRTPLPPGQMLVEL</sequence>
<keyword evidence="4" id="KW-0460">Magnesium</keyword>
<keyword evidence="9" id="KW-0511">Multifunctional enzyme</keyword>
<dbReference type="EC" id="1.6.99.3" evidence="12"/>
<dbReference type="Proteomes" id="UP000045782">
    <property type="component" value="Unassembled WGS sequence"/>
</dbReference>
<feature type="domain" description="Nitroreductase" evidence="10">
    <location>
        <begin position="264"/>
        <end position="434"/>
    </location>
</feature>
<dbReference type="GO" id="GO:0052618">
    <property type="term" value="F:coenzyme F420-0:L-glutamate ligase activity"/>
    <property type="evidence" value="ECO:0007669"/>
    <property type="project" value="TreeGrafter"/>
</dbReference>
<dbReference type="GO" id="GO:0046872">
    <property type="term" value="F:metal ion binding"/>
    <property type="evidence" value="ECO:0007669"/>
    <property type="project" value="UniProtKB-KW"/>
</dbReference>
<dbReference type="HAMAP" id="MF_01259">
    <property type="entry name" value="F420_ligase_FbiB"/>
    <property type="match status" value="1"/>
</dbReference>
<dbReference type="SUPFAM" id="SSF55469">
    <property type="entry name" value="FMN-dependent nitroreductase-like"/>
    <property type="match status" value="1"/>
</dbReference>
<feature type="domain" description="Coenzyme F420:L-glutamate ligase-like" evidence="11">
    <location>
        <begin position="26"/>
        <end position="225"/>
    </location>
</feature>
<keyword evidence="7" id="KW-0342">GTP-binding</keyword>
<name>A0A0U0ZP63_9MYCO</name>
<keyword evidence="3" id="KW-0547">Nucleotide-binding</keyword>
<dbReference type="RefSeq" id="WP_016892943.1">
    <property type="nucleotide sequence ID" value="NZ_CSWP01000005.1"/>
</dbReference>
<protein>
    <submittedName>
        <fullName evidence="12">F420-0:gamma-glutamyl ligase</fullName>
        <ecNumber evidence="12">1.6.99.3</ecNumber>
    </submittedName>
</protein>
<keyword evidence="2" id="KW-0479">Metal-binding</keyword>
<reference evidence="12 13" key="1">
    <citation type="submission" date="2015-03" db="EMBL/GenBank/DDBJ databases">
        <authorList>
            <person name="Murphy D."/>
        </authorList>
    </citation>
    <scope>NUCLEOTIDE SEQUENCE [LARGE SCALE GENOMIC DNA]</scope>
    <source>
        <strain evidence="12 13">PAP088</strain>
    </source>
</reference>
<keyword evidence="8" id="KW-0464">Manganese</keyword>
<evidence type="ECO:0000259" key="11">
    <source>
        <dbReference type="Pfam" id="PF01996"/>
    </source>
</evidence>
<dbReference type="InterPro" id="IPR023661">
    <property type="entry name" value="FbiB"/>
</dbReference>
<accession>A0A0U0ZP63</accession>
<evidence type="ECO:0000256" key="3">
    <source>
        <dbReference type="ARBA" id="ARBA00022741"/>
    </source>
</evidence>
<proteinExistence type="inferred from homology"/>
<dbReference type="AlphaFoldDB" id="A0A0U0ZP63"/>
<evidence type="ECO:0000313" key="12">
    <source>
        <dbReference type="EMBL" id="CPV55154.1"/>
    </source>
</evidence>
<dbReference type="NCBIfam" id="NF009810">
    <property type="entry name" value="PRK13294.1"/>
    <property type="match status" value="1"/>
</dbReference>
<evidence type="ECO:0000313" key="13">
    <source>
        <dbReference type="Proteomes" id="UP000045782"/>
    </source>
</evidence>
<evidence type="ECO:0000259" key="10">
    <source>
        <dbReference type="Pfam" id="PF00881"/>
    </source>
</evidence>
<dbReference type="InterPro" id="IPR000415">
    <property type="entry name" value="Nitroreductase-like"/>
</dbReference>